<dbReference type="GO" id="GO:0005680">
    <property type="term" value="C:anaphase-promoting complex"/>
    <property type="evidence" value="ECO:0007669"/>
    <property type="project" value="InterPro"/>
</dbReference>
<keyword evidence="10" id="KW-1185">Reference proteome</keyword>
<name>A0A8H7Q6V9_9FUNG</name>
<sequence length="556" mass="65452">MSTVWQVSKDLQKAILDCSERCLYISMKWAAELLDGIDYDKLEASKDSSDANQRYEDCRLLDSSLTELENNKYLYARALFEVRQFDNAAFVLAQFTAPKLRFLRLYAKYLAGEKRKEEQSQDIMGPMDDSSADNTELTAIFDELDPLYENRELDAFCLYLYGVVLRKRKANQKATEVLLESVKEYPYFWSAWMELATMVDTRKMFQDLQAVLDQTFPKHIMKDLFLAHMALQLHQPADLFRSLMEPISASFPRSTYIKSQWATLRYDLLEYNEAEELFDELRNMNPYRLDDMDIFSNLLFVKDSKEKLSVLAHQSERIDKYRPETCCIIANYYSVKSEIAKSIEYFKKALKLNRNYHLAWTLLGHDYMEMKNSNAAIECYRRAINLNHKDFRAWYGLGQTYEILKLPYYAIYYYEKSAELRPHDPRMWVALGNCFESLDRDNQARDCYKRASLCENADKETAWLRLARVFQKTGNLDAAATYYKQVLELDEQDRHLNESEEIGDALLFLAKYEMNRFRYREASDYAKIAADFPYPYNEEAKALLEELRARGRASNV</sequence>
<reference evidence="9" key="1">
    <citation type="submission" date="2020-12" db="EMBL/GenBank/DDBJ databases">
        <title>Metabolic potential, ecology and presence of endohyphal bacteria is reflected in genomic diversity of Mucoromycotina.</title>
        <authorList>
            <person name="Muszewska A."/>
            <person name="Okrasinska A."/>
            <person name="Steczkiewicz K."/>
            <person name="Drgas O."/>
            <person name="Orlowska M."/>
            <person name="Perlinska-Lenart U."/>
            <person name="Aleksandrzak-Piekarczyk T."/>
            <person name="Szatraj K."/>
            <person name="Zielenkiewicz U."/>
            <person name="Pilsyk S."/>
            <person name="Malc E."/>
            <person name="Mieczkowski P."/>
            <person name="Kruszewska J.S."/>
            <person name="Biernat P."/>
            <person name="Pawlowska J."/>
        </authorList>
    </citation>
    <scope>NUCLEOTIDE SEQUENCE</scope>
    <source>
        <strain evidence="9">WA0000051536</strain>
    </source>
</reference>
<evidence type="ECO:0000256" key="4">
    <source>
        <dbReference type="ARBA" id="ARBA00022786"/>
    </source>
</evidence>
<keyword evidence="4" id="KW-0833">Ubl conjugation pathway</keyword>
<dbReference type="GO" id="GO:0031145">
    <property type="term" value="P:anaphase-promoting complex-dependent catabolic process"/>
    <property type="evidence" value="ECO:0007669"/>
    <property type="project" value="TreeGrafter"/>
</dbReference>
<feature type="repeat" description="TPR" evidence="7">
    <location>
        <begin position="460"/>
        <end position="493"/>
    </location>
</feature>
<protein>
    <recommendedName>
        <fullName evidence="8">Cdc23 domain-containing protein</fullName>
    </recommendedName>
</protein>
<dbReference type="Gene3D" id="1.25.40.10">
    <property type="entry name" value="Tetratricopeptide repeat domain"/>
    <property type="match status" value="2"/>
</dbReference>
<dbReference type="AlphaFoldDB" id="A0A8H7Q6V9"/>
<keyword evidence="1" id="KW-0132">Cell division</keyword>
<gene>
    <name evidence="9" type="ORF">INT44_003191</name>
</gene>
<dbReference type="OrthoDB" id="10262026at2759"/>
<feature type="domain" description="Cdc23" evidence="8">
    <location>
        <begin position="7"/>
        <end position="262"/>
    </location>
</feature>
<evidence type="ECO:0000256" key="3">
    <source>
        <dbReference type="ARBA" id="ARBA00022776"/>
    </source>
</evidence>
<keyword evidence="2" id="KW-0677">Repeat</keyword>
<evidence type="ECO:0000259" key="8">
    <source>
        <dbReference type="Pfam" id="PF04049"/>
    </source>
</evidence>
<proteinExistence type="predicted"/>
<evidence type="ECO:0000256" key="5">
    <source>
        <dbReference type="ARBA" id="ARBA00022803"/>
    </source>
</evidence>
<dbReference type="PROSITE" id="PS50005">
    <property type="entry name" value="TPR"/>
    <property type="match status" value="3"/>
</dbReference>
<dbReference type="InterPro" id="IPR011990">
    <property type="entry name" value="TPR-like_helical_dom_sf"/>
</dbReference>
<dbReference type="GO" id="GO:0045842">
    <property type="term" value="P:positive regulation of mitotic metaphase/anaphase transition"/>
    <property type="evidence" value="ECO:0007669"/>
    <property type="project" value="TreeGrafter"/>
</dbReference>
<dbReference type="PANTHER" id="PTHR12558:SF10">
    <property type="entry name" value="CELL DIVISION CYCLE PROTEIN 23 HOMOLOG"/>
    <property type="match status" value="1"/>
</dbReference>
<evidence type="ECO:0000256" key="1">
    <source>
        <dbReference type="ARBA" id="ARBA00022618"/>
    </source>
</evidence>
<dbReference type="SMART" id="SM00028">
    <property type="entry name" value="TPR"/>
    <property type="match status" value="6"/>
</dbReference>
<dbReference type="Pfam" id="PF13181">
    <property type="entry name" value="TPR_8"/>
    <property type="match status" value="2"/>
</dbReference>
<dbReference type="SUPFAM" id="SSF48452">
    <property type="entry name" value="TPR-like"/>
    <property type="match status" value="2"/>
</dbReference>
<dbReference type="InterPro" id="IPR007192">
    <property type="entry name" value="APC8"/>
</dbReference>
<evidence type="ECO:0000313" key="10">
    <source>
        <dbReference type="Proteomes" id="UP000612746"/>
    </source>
</evidence>
<dbReference type="PANTHER" id="PTHR12558">
    <property type="entry name" value="CELL DIVISION CYCLE 16,23,27"/>
    <property type="match status" value="1"/>
</dbReference>
<keyword evidence="6" id="KW-0131">Cell cycle</keyword>
<feature type="repeat" description="TPR" evidence="7">
    <location>
        <begin position="391"/>
        <end position="424"/>
    </location>
</feature>
<evidence type="ECO:0000256" key="7">
    <source>
        <dbReference type="PROSITE-ProRule" id="PRU00339"/>
    </source>
</evidence>
<comment type="caution">
    <text evidence="9">The sequence shown here is derived from an EMBL/GenBank/DDBJ whole genome shotgun (WGS) entry which is preliminary data.</text>
</comment>
<keyword evidence="5 7" id="KW-0802">TPR repeat</keyword>
<keyword evidence="3" id="KW-0498">Mitosis</keyword>
<evidence type="ECO:0000256" key="6">
    <source>
        <dbReference type="ARBA" id="ARBA00023306"/>
    </source>
</evidence>
<dbReference type="GO" id="GO:0051301">
    <property type="term" value="P:cell division"/>
    <property type="evidence" value="ECO:0007669"/>
    <property type="project" value="UniProtKB-KW"/>
</dbReference>
<dbReference type="EMBL" id="JAEPRA010000004">
    <property type="protein sequence ID" value="KAG2186963.1"/>
    <property type="molecule type" value="Genomic_DNA"/>
</dbReference>
<evidence type="ECO:0000256" key="2">
    <source>
        <dbReference type="ARBA" id="ARBA00022737"/>
    </source>
</evidence>
<dbReference type="Pfam" id="PF13414">
    <property type="entry name" value="TPR_11"/>
    <property type="match status" value="1"/>
</dbReference>
<dbReference type="Pfam" id="PF04049">
    <property type="entry name" value="ANAPC8"/>
    <property type="match status" value="1"/>
</dbReference>
<dbReference type="GO" id="GO:0016567">
    <property type="term" value="P:protein ubiquitination"/>
    <property type="evidence" value="ECO:0007669"/>
    <property type="project" value="TreeGrafter"/>
</dbReference>
<evidence type="ECO:0000313" key="9">
    <source>
        <dbReference type="EMBL" id="KAG2186963.1"/>
    </source>
</evidence>
<accession>A0A8H7Q6V9</accession>
<dbReference type="InterPro" id="IPR019734">
    <property type="entry name" value="TPR_rpt"/>
</dbReference>
<organism evidence="9 10">
    <name type="scientific">Umbelopsis vinacea</name>
    <dbReference type="NCBI Taxonomy" id="44442"/>
    <lineage>
        <taxon>Eukaryota</taxon>
        <taxon>Fungi</taxon>
        <taxon>Fungi incertae sedis</taxon>
        <taxon>Mucoromycota</taxon>
        <taxon>Mucoromycotina</taxon>
        <taxon>Umbelopsidomycetes</taxon>
        <taxon>Umbelopsidales</taxon>
        <taxon>Umbelopsidaceae</taxon>
        <taxon>Umbelopsis</taxon>
    </lineage>
</organism>
<feature type="repeat" description="TPR" evidence="7">
    <location>
        <begin position="357"/>
        <end position="390"/>
    </location>
</feature>
<dbReference type="Proteomes" id="UP000612746">
    <property type="component" value="Unassembled WGS sequence"/>
</dbReference>